<evidence type="ECO:0000256" key="2">
    <source>
        <dbReference type="SAM" id="MobiDB-lite"/>
    </source>
</evidence>
<dbReference type="SUPFAM" id="SSF52096">
    <property type="entry name" value="ClpP/crotonase"/>
    <property type="match status" value="1"/>
</dbReference>
<dbReference type="InterPro" id="IPR014748">
    <property type="entry name" value="Enoyl-CoA_hydra_C"/>
</dbReference>
<accession>A0A1Z1WN66</accession>
<comment type="similarity">
    <text evidence="1">Belongs to the enoyl-CoA hydratase/isomerase family.</text>
</comment>
<feature type="region of interest" description="Disordered" evidence="2">
    <location>
        <begin position="37"/>
        <end position="57"/>
    </location>
</feature>
<organism evidence="3 4">
    <name type="scientific">Streptomyces alboflavus</name>
    <dbReference type="NCBI Taxonomy" id="67267"/>
    <lineage>
        <taxon>Bacteria</taxon>
        <taxon>Bacillati</taxon>
        <taxon>Actinomycetota</taxon>
        <taxon>Actinomycetes</taxon>
        <taxon>Kitasatosporales</taxon>
        <taxon>Streptomycetaceae</taxon>
        <taxon>Streptomyces</taxon>
    </lineage>
</organism>
<protein>
    <submittedName>
        <fullName evidence="3">Enoyl-CoA hydratase</fullName>
    </submittedName>
</protein>
<dbReference type="Gene3D" id="1.10.12.10">
    <property type="entry name" value="Lyase 2-enoyl-coa Hydratase, Chain A, domain 2"/>
    <property type="match status" value="1"/>
</dbReference>
<dbReference type="EMBL" id="CP021748">
    <property type="protein sequence ID" value="ARX87810.1"/>
    <property type="molecule type" value="Genomic_DNA"/>
</dbReference>
<dbReference type="Proteomes" id="UP000195880">
    <property type="component" value="Chromosome"/>
</dbReference>
<evidence type="ECO:0000313" key="3">
    <source>
        <dbReference type="EMBL" id="ARX87810.1"/>
    </source>
</evidence>
<feature type="compositionally biased region" description="Polar residues" evidence="2">
    <location>
        <begin position="246"/>
        <end position="264"/>
    </location>
</feature>
<gene>
    <name evidence="3" type="ORF">SMD44_07292</name>
</gene>
<dbReference type="AlphaFoldDB" id="A0A1Z1WN66"/>
<proteinExistence type="inferred from homology"/>
<evidence type="ECO:0000313" key="4">
    <source>
        <dbReference type="Proteomes" id="UP000195880"/>
    </source>
</evidence>
<dbReference type="eggNOG" id="COG1024">
    <property type="taxonomic scope" value="Bacteria"/>
</dbReference>
<reference evidence="3 4" key="1">
    <citation type="submission" date="2017-05" db="EMBL/GenBank/DDBJ databases">
        <title>Streptomyces alboflavus Genome sequencing and assembly.</title>
        <authorList>
            <person name="Wang Y."/>
            <person name="Du B."/>
            <person name="Ding Y."/>
            <person name="Liu H."/>
            <person name="Hou Q."/>
            <person name="Liu K."/>
            <person name="Wang C."/>
            <person name="Yao L."/>
        </authorList>
    </citation>
    <scope>NUCLEOTIDE SEQUENCE [LARGE SCALE GENOMIC DNA]</scope>
    <source>
        <strain evidence="3 4">MDJK44</strain>
    </source>
</reference>
<dbReference type="KEGG" id="salf:SMD44_07292"/>
<evidence type="ECO:0000256" key="1">
    <source>
        <dbReference type="ARBA" id="ARBA00005254"/>
    </source>
</evidence>
<name>A0A1Z1WN66_9ACTN</name>
<feature type="region of interest" description="Disordered" evidence="2">
    <location>
        <begin position="246"/>
        <end position="294"/>
    </location>
</feature>
<feature type="compositionally biased region" description="Basic residues" evidence="2">
    <location>
        <begin position="268"/>
        <end position="281"/>
    </location>
</feature>
<keyword evidence="4" id="KW-1185">Reference proteome</keyword>
<sequence length="294" mass="31393">MDEVLPTGELRARVAEFTRILATRSLLTQAAAKEFASPAAGADGPGGADAGAAREAHWAEQMRASGDTAEGVAAFLERRQPRFAWTPPEVRLRGLLLFAEPAATAEHVDEVRGRLLGRTGVVGRPGRTPSSAARLGASSPAILPTSARPMSMPDDTPAAVTYFPSNTTRCPVERTPTLSSSSRASQCDVASRPFRSPAAARAREPVHTDVVQVVVLSVVRSQPSSDSFSIWSLWPGPPGTTTMSGLRTSSNDLSATRVSWPVSSRTARPARPRRRPRRPGCRRASGTGRWRRGP</sequence>
<dbReference type="STRING" id="67267.GCA_000716675_04122"/>
<dbReference type="InterPro" id="IPR029045">
    <property type="entry name" value="ClpP/crotonase-like_dom_sf"/>
</dbReference>